<feature type="region of interest" description="Disordered" evidence="20">
    <location>
        <begin position="1"/>
        <end position="30"/>
    </location>
</feature>
<keyword evidence="11" id="KW-0249">Electron transport</keyword>
<keyword evidence="5" id="KW-0813">Transport</keyword>
<proteinExistence type="inferred from homology"/>
<protein>
    <recommendedName>
        <fullName evidence="4">L-cysteine S-thiosulfotransferase subunit SoxA</fullName>
        <ecNumber evidence="3">2.8.5.2</ecNumber>
    </recommendedName>
    <alternativeName>
        <fullName evidence="16">Protein SoxA</fullName>
    </alternativeName>
    <alternativeName>
        <fullName evidence="17">SoxAX cytochrome complex subunit A</fullName>
    </alternativeName>
    <alternativeName>
        <fullName evidence="15">Sulfur oxidizing protein A</fullName>
    </alternativeName>
    <alternativeName>
        <fullName evidence="14">Thiosulfate-oxidizing multienzyme system protein SoxA</fullName>
    </alternativeName>
</protein>
<dbReference type="Gene3D" id="1.10.760.10">
    <property type="entry name" value="Cytochrome c-like domain"/>
    <property type="match status" value="2"/>
</dbReference>
<evidence type="ECO:0000259" key="21">
    <source>
        <dbReference type="Pfam" id="PF21342"/>
    </source>
</evidence>
<evidence type="ECO:0000256" key="16">
    <source>
        <dbReference type="ARBA" id="ARBA00032236"/>
    </source>
</evidence>
<evidence type="ECO:0000256" key="17">
    <source>
        <dbReference type="ARBA" id="ARBA00032318"/>
    </source>
</evidence>
<organism evidence="22 23">
    <name type="scientific">Thiocapsa rosea</name>
    <dbReference type="NCBI Taxonomy" id="69360"/>
    <lineage>
        <taxon>Bacteria</taxon>
        <taxon>Pseudomonadati</taxon>
        <taxon>Pseudomonadota</taxon>
        <taxon>Gammaproteobacteria</taxon>
        <taxon>Chromatiales</taxon>
        <taxon>Chromatiaceae</taxon>
        <taxon>Thiocapsa</taxon>
    </lineage>
</organism>
<dbReference type="EMBL" id="RBXL01000001">
    <property type="protein sequence ID" value="RKT46613.1"/>
    <property type="molecule type" value="Genomic_DNA"/>
</dbReference>
<dbReference type="Proteomes" id="UP000274556">
    <property type="component" value="Unassembled WGS sequence"/>
</dbReference>
<evidence type="ECO:0000256" key="3">
    <source>
        <dbReference type="ARBA" id="ARBA00012408"/>
    </source>
</evidence>
<evidence type="ECO:0000313" key="23">
    <source>
        <dbReference type="Proteomes" id="UP000274556"/>
    </source>
</evidence>
<accession>A0A495VDC2</accession>
<evidence type="ECO:0000256" key="10">
    <source>
        <dbReference type="ARBA" id="ARBA00022764"/>
    </source>
</evidence>
<dbReference type="GO" id="GO:0016669">
    <property type="term" value="F:oxidoreductase activity, acting on a sulfur group of donors, cytochrome as acceptor"/>
    <property type="evidence" value="ECO:0007669"/>
    <property type="project" value="InterPro"/>
</dbReference>
<keyword evidence="12" id="KW-0408">Iron</keyword>
<comment type="similarity">
    <text evidence="13">Belongs to the SoxA family.</text>
</comment>
<feature type="domain" description="Cytochrome c" evidence="21">
    <location>
        <begin position="183"/>
        <end position="276"/>
    </location>
</feature>
<evidence type="ECO:0000256" key="19">
    <source>
        <dbReference type="ARBA" id="ARBA00048423"/>
    </source>
</evidence>
<keyword evidence="23" id="KW-1185">Reference proteome</keyword>
<dbReference type="NCBIfam" id="TIGR04484">
    <property type="entry name" value="thiosulf_SoxA"/>
    <property type="match status" value="1"/>
</dbReference>
<evidence type="ECO:0000256" key="14">
    <source>
        <dbReference type="ARBA" id="ARBA00030174"/>
    </source>
</evidence>
<dbReference type="GO" id="GO:0070069">
    <property type="term" value="C:cytochrome complex"/>
    <property type="evidence" value="ECO:0007669"/>
    <property type="project" value="InterPro"/>
</dbReference>
<dbReference type="InterPro" id="IPR036909">
    <property type="entry name" value="Cyt_c-like_dom_sf"/>
</dbReference>
<comment type="catalytic activity">
    <reaction evidence="18">
        <text>L-cysteinyl-[SoxY protein] + thiosulfate + 2 Fe(III)-[cytochrome c] = S-sulfosulfanyl-L-cysteinyl-[SoxY protein] + 2 Fe(II)-[cytochrome c] + 2 H(+)</text>
        <dbReference type="Rhea" id="RHEA:56720"/>
        <dbReference type="Rhea" id="RHEA-COMP:10350"/>
        <dbReference type="Rhea" id="RHEA-COMP:14328"/>
        <dbReference type="Rhea" id="RHEA-COMP:14399"/>
        <dbReference type="Rhea" id="RHEA-COMP:14691"/>
        <dbReference type="ChEBI" id="CHEBI:15378"/>
        <dbReference type="ChEBI" id="CHEBI:29033"/>
        <dbReference type="ChEBI" id="CHEBI:29034"/>
        <dbReference type="ChEBI" id="CHEBI:29950"/>
        <dbReference type="ChEBI" id="CHEBI:33542"/>
        <dbReference type="ChEBI" id="CHEBI:139321"/>
        <dbReference type="EC" id="2.8.5.2"/>
    </reaction>
</comment>
<evidence type="ECO:0000313" key="22">
    <source>
        <dbReference type="EMBL" id="RKT46613.1"/>
    </source>
</evidence>
<reference evidence="22 23" key="1">
    <citation type="submission" date="2018-10" db="EMBL/GenBank/DDBJ databases">
        <title>Genomic Encyclopedia of Archaeal and Bacterial Type Strains, Phase II (KMG-II): from individual species to whole genera.</title>
        <authorList>
            <person name="Goeker M."/>
        </authorList>
    </citation>
    <scope>NUCLEOTIDE SEQUENCE [LARGE SCALE GENOMIC DNA]</scope>
    <source>
        <strain evidence="22 23">DSM 235</strain>
    </source>
</reference>
<name>A0A495VDC2_9GAMM</name>
<comment type="subunit">
    <text evidence="2">Heterodimer of SoxA and SoxX.</text>
</comment>
<keyword evidence="10" id="KW-0574">Periplasm</keyword>
<evidence type="ECO:0000256" key="7">
    <source>
        <dbReference type="ARBA" id="ARBA00022679"/>
    </source>
</evidence>
<evidence type="ECO:0000256" key="20">
    <source>
        <dbReference type="SAM" id="MobiDB-lite"/>
    </source>
</evidence>
<dbReference type="GO" id="GO:0019417">
    <property type="term" value="P:sulfur oxidation"/>
    <property type="evidence" value="ECO:0007669"/>
    <property type="project" value="InterPro"/>
</dbReference>
<comment type="subcellular location">
    <subcellularLocation>
        <location evidence="1">Periplasm</location>
    </subcellularLocation>
</comment>
<feature type="compositionally biased region" description="Polar residues" evidence="20">
    <location>
        <begin position="15"/>
        <end position="28"/>
    </location>
</feature>
<gene>
    <name evidence="22" type="ORF">BDD21_4137</name>
</gene>
<evidence type="ECO:0000256" key="5">
    <source>
        <dbReference type="ARBA" id="ARBA00022448"/>
    </source>
</evidence>
<evidence type="ECO:0000256" key="9">
    <source>
        <dbReference type="ARBA" id="ARBA00022729"/>
    </source>
</evidence>
<evidence type="ECO:0000256" key="6">
    <source>
        <dbReference type="ARBA" id="ARBA00022617"/>
    </source>
</evidence>
<dbReference type="SUPFAM" id="SSF46626">
    <property type="entry name" value="Cytochrome c"/>
    <property type="match status" value="2"/>
</dbReference>
<evidence type="ECO:0000256" key="18">
    <source>
        <dbReference type="ARBA" id="ARBA00048077"/>
    </source>
</evidence>
<evidence type="ECO:0000256" key="11">
    <source>
        <dbReference type="ARBA" id="ARBA00022982"/>
    </source>
</evidence>
<dbReference type="InterPro" id="IPR025710">
    <property type="entry name" value="SoxA"/>
</dbReference>
<keyword evidence="9" id="KW-0732">Signal</keyword>
<evidence type="ECO:0000256" key="12">
    <source>
        <dbReference type="ARBA" id="ARBA00023004"/>
    </source>
</evidence>
<keyword evidence="8" id="KW-0479">Metal-binding</keyword>
<dbReference type="GO" id="GO:0046872">
    <property type="term" value="F:metal ion binding"/>
    <property type="evidence" value="ECO:0007669"/>
    <property type="project" value="UniProtKB-KW"/>
</dbReference>
<keyword evidence="7" id="KW-0808">Transferase</keyword>
<dbReference type="GO" id="GO:0009055">
    <property type="term" value="F:electron transfer activity"/>
    <property type="evidence" value="ECO:0007669"/>
    <property type="project" value="InterPro"/>
</dbReference>
<evidence type="ECO:0000256" key="1">
    <source>
        <dbReference type="ARBA" id="ARBA00004418"/>
    </source>
</evidence>
<dbReference type="GO" id="GO:0016740">
    <property type="term" value="F:transferase activity"/>
    <property type="evidence" value="ECO:0007669"/>
    <property type="project" value="UniProtKB-KW"/>
</dbReference>
<dbReference type="Pfam" id="PF21342">
    <property type="entry name" value="SoxA-TsdA_cyt-c"/>
    <property type="match status" value="1"/>
</dbReference>
<comment type="catalytic activity">
    <reaction evidence="19">
        <text>S-sulfanyl-L-cysteinyl-[SoxY protein] + thiosulfate + 2 Fe(III)-[cytochrome c] = S-(2-sulfodisulfanyl)-L-cysteinyl-[SoxY protein] + 2 Fe(II)-[cytochrome c] + 2 H(+)</text>
        <dbReference type="Rhea" id="RHEA:51224"/>
        <dbReference type="Rhea" id="RHEA-COMP:10350"/>
        <dbReference type="Rhea" id="RHEA-COMP:14399"/>
        <dbReference type="Rhea" id="RHEA-COMP:14689"/>
        <dbReference type="Rhea" id="RHEA-COMP:14690"/>
        <dbReference type="ChEBI" id="CHEBI:15378"/>
        <dbReference type="ChEBI" id="CHEBI:29033"/>
        <dbReference type="ChEBI" id="CHEBI:29034"/>
        <dbReference type="ChEBI" id="CHEBI:33542"/>
        <dbReference type="ChEBI" id="CHEBI:61963"/>
        <dbReference type="ChEBI" id="CHEBI:140664"/>
        <dbReference type="EC" id="2.8.5.2"/>
    </reaction>
</comment>
<keyword evidence="6" id="KW-0349">Heme</keyword>
<dbReference type="InterPro" id="IPR009056">
    <property type="entry name" value="Cyt_c-like_dom"/>
</dbReference>
<dbReference type="EC" id="2.8.5.2" evidence="3"/>
<evidence type="ECO:0000256" key="13">
    <source>
        <dbReference type="ARBA" id="ARBA00025746"/>
    </source>
</evidence>
<dbReference type="GO" id="GO:0020037">
    <property type="term" value="F:heme binding"/>
    <property type="evidence" value="ECO:0007669"/>
    <property type="project" value="InterPro"/>
</dbReference>
<dbReference type="AlphaFoldDB" id="A0A495VDC2"/>
<dbReference type="GO" id="GO:0042597">
    <property type="term" value="C:periplasmic space"/>
    <property type="evidence" value="ECO:0007669"/>
    <property type="project" value="UniProtKB-SubCell"/>
</dbReference>
<evidence type="ECO:0000256" key="2">
    <source>
        <dbReference type="ARBA" id="ARBA00011530"/>
    </source>
</evidence>
<comment type="caution">
    <text evidence="22">The sequence shown here is derived from an EMBL/GenBank/DDBJ whole genome shotgun (WGS) entry which is preliminary data.</text>
</comment>
<evidence type="ECO:0000256" key="4">
    <source>
        <dbReference type="ARBA" id="ARBA00019364"/>
    </source>
</evidence>
<evidence type="ECO:0000256" key="8">
    <source>
        <dbReference type="ARBA" id="ARBA00022723"/>
    </source>
</evidence>
<sequence>MLQKSPPKPPRSHNEVSGNTANRQQQAPLPSGRAWRFGRSALILLLVALIPLTVWATTREEAESAIAKAKETREEAVAAGITDSPTNEMIELAESVLPSRQYTRALQYAQWAQRQDAMAMDMLAKQEARAAAGEAAKAAIGSFQEPLDVLQGLIDLTSSDYLTQSEQNLMMMPDSPAQWVAMDGETLFSEPRGPNNVSLEECDFGKGPGVLEGAYVELPRYFEDTGKVMDLETRLVHCMVTLQGFSPDDPEVAQRHGSGSDHMKLQTYIASQSSGFAWNLPLDHPMEKALRDAGEVMFYRRAGKADFACSTCHAETGKRIRASVLPNKNIPQEWTKAISWPAFRVGHDHVRSSQHRLMECYWQMRQAGPMPGSDASIALLSYWTDAARGQPAILPDMKR</sequence>
<evidence type="ECO:0000256" key="15">
    <source>
        <dbReference type="ARBA" id="ARBA00030833"/>
    </source>
</evidence>